<feature type="region of interest" description="Disordered" evidence="1">
    <location>
        <begin position="1"/>
        <end position="72"/>
    </location>
</feature>
<evidence type="ECO:0000313" key="3">
    <source>
        <dbReference type="Proteomes" id="UP001446871"/>
    </source>
</evidence>
<feature type="compositionally biased region" description="Basic and acidic residues" evidence="1">
    <location>
        <begin position="34"/>
        <end position="47"/>
    </location>
</feature>
<organism evidence="2 3">
    <name type="scientific">Apiospora saccharicola</name>
    <dbReference type="NCBI Taxonomy" id="335842"/>
    <lineage>
        <taxon>Eukaryota</taxon>
        <taxon>Fungi</taxon>
        <taxon>Dikarya</taxon>
        <taxon>Ascomycota</taxon>
        <taxon>Pezizomycotina</taxon>
        <taxon>Sordariomycetes</taxon>
        <taxon>Xylariomycetidae</taxon>
        <taxon>Amphisphaeriales</taxon>
        <taxon>Apiosporaceae</taxon>
        <taxon>Apiospora</taxon>
    </lineage>
</organism>
<name>A0ABR1U3L2_9PEZI</name>
<feature type="compositionally biased region" description="Low complexity" evidence="1">
    <location>
        <begin position="52"/>
        <end position="72"/>
    </location>
</feature>
<gene>
    <name evidence="2" type="ORF">PG996_012047</name>
</gene>
<evidence type="ECO:0000313" key="2">
    <source>
        <dbReference type="EMBL" id="KAK8052746.1"/>
    </source>
</evidence>
<dbReference type="Proteomes" id="UP001446871">
    <property type="component" value="Unassembled WGS sequence"/>
</dbReference>
<dbReference type="EMBL" id="JAQQWM010000008">
    <property type="protein sequence ID" value="KAK8052746.1"/>
    <property type="molecule type" value="Genomic_DNA"/>
</dbReference>
<sequence>MKPNTDARPGKAGQKKSLNRKLNDGTDASSVVCEPDKSEYKSTRESPEPQNLDASLGGDLSVDLLGAGSQFD</sequence>
<proteinExistence type="predicted"/>
<accession>A0ABR1U3L2</accession>
<protein>
    <submittedName>
        <fullName evidence="2">Uncharacterized protein</fullName>
    </submittedName>
</protein>
<reference evidence="2 3" key="1">
    <citation type="submission" date="2023-01" db="EMBL/GenBank/DDBJ databases">
        <title>Analysis of 21 Apiospora genomes using comparative genomics revels a genus with tremendous synthesis potential of carbohydrate active enzymes and secondary metabolites.</title>
        <authorList>
            <person name="Sorensen T."/>
        </authorList>
    </citation>
    <scope>NUCLEOTIDE SEQUENCE [LARGE SCALE GENOMIC DNA]</scope>
    <source>
        <strain evidence="2 3">CBS 83171</strain>
    </source>
</reference>
<evidence type="ECO:0000256" key="1">
    <source>
        <dbReference type="SAM" id="MobiDB-lite"/>
    </source>
</evidence>
<keyword evidence="3" id="KW-1185">Reference proteome</keyword>
<comment type="caution">
    <text evidence="2">The sequence shown here is derived from an EMBL/GenBank/DDBJ whole genome shotgun (WGS) entry which is preliminary data.</text>
</comment>